<dbReference type="EMBL" id="KZ293420">
    <property type="protein sequence ID" value="PBK73510.1"/>
    <property type="molecule type" value="Genomic_DNA"/>
</dbReference>
<evidence type="ECO:0000259" key="6">
    <source>
        <dbReference type="Pfam" id="PF08240"/>
    </source>
</evidence>
<proteinExistence type="inferred from homology"/>
<evidence type="ECO:0000256" key="5">
    <source>
        <dbReference type="ARBA" id="ARBA00023002"/>
    </source>
</evidence>
<dbReference type="InterPro" id="IPR002328">
    <property type="entry name" value="ADH_Zn_CS"/>
</dbReference>
<evidence type="ECO:0000313" key="7">
    <source>
        <dbReference type="EMBL" id="PBK73510.1"/>
    </source>
</evidence>
<feature type="domain" description="Alcohol dehydrogenase-like N-terminal" evidence="6">
    <location>
        <begin position="40"/>
        <end position="85"/>
    </location>
</feature>
<keyword evidence="4" id="KW-0862">Zinc</keyword>
<evidence type="ECO:0000256" key="1">
    <source>
        <dbReference type="ARBA" id="ARBA00001947"/>
    </source>
</evidence>
<gene>
    <name evidence="7" type="ORF">ARMSODRAFT_971943</name>
</gene>
<dbReference type="InterPro" id="IPR011032">
    <property type="entry name" value="GroES-like_sf"/>
</dbReference>
<dbReference type="PANTHER" id="PTHR43161">
    <property type="entry name" value="SORBITOL DEHYDROGENASE"/>
    <property type="match status" value="1"/>
</dbReference>
<dbReference type="Gene3D" id="2.40.70.10">
    <property type="entry name" value="Acid Proteases"/>
    <property type="match status" value="1"/>
</dbReference>
<dbReference type="STRING" id="1076256.A0A2H3BV84"/>
<dbReference type="Gene3D" id="3.90.180.10">
    <property type="entry name" value="Medium-chain alcohol dehydrogenases, catalytic domain"/>
    <property type="match status" value="1"/>
</dbReference>
<keyword evidence="8" id="KW-1185">Reference proteome</keyword>
<dbReference type="Proteomes" id="UP000218334">
    <property type="component" value="Unassembled WGS sequence"/>
</dbReference>
<dbReference type="AlphaFoldDB" id="A0A2H3BV84"/>
<dbReference type="PROSITE" id="PS00059">
    <property type="entry name" value="ADH_ZINC"/>
    <property type="match status" value="1"/>
</dbReference>
<dbReference type="Pfam" id="PF08240">
    <property type="entry name" value="ADH_N"/>
    <property type="match status" value="1"/>
</dbReference>
<reference evidence="8" key="1">
    <citation type="journal article" date="2017" name="Nat. Ecol. Evol.">
        <title>Genome expansion and lineage-specific genetic innovations in the forest pathogenic fungi Armillaria.</title>
        <authorList>
            <person name="Sipos G."/>
            <person name="Prasanna A.N."/>
            <person name="Walter M.C."/>
            <person name="O'Connor E."/>
            <person name="Balint B."/>
            <person name="Krizsan K."/>
            <person name="Kiss B."/>
            <person name="Hess J."/>
            <person name="Varga T."/>
            <person name="Slot J."/>
            <person name="Riley R."/>
            <person name="Boka B."/>
            <person name="Rigling D."/>
            <person name="Barry K."/>
            <person name="Lee J."/>
            <person name="Mihaltcheva S."/>
            <person name="LaButti K."/>
            <person name="Lipzen A."/>
            <person name="Waldron R."/>
            <person name="Moloney N.M."/>
            <person name="Sperisen C."/>
            <person name="Kredics L."/>
            <person name="Vagvoelgyi C."/>
            <person name="Patrignani A."/>
            <person name="Fitzpatrick D."/>
            <person name="Nagy I."/>
            <person name="Doyle S."/>
            <person name="Anderson J.B."/>
            <person name="Grigoriev I.V."/>
            <person name="Gueldener U."/>
            <person name="Muensterkoetter M."/>
            <person name="Nagy L.G."/>
        </authorList>
    </citation>
    <scope>NUCLEOTIDE SEQUENCE [LARGE SCALE GENOMIC DNA]</scope>
    <source>
        <strain evidence="8">28-4</strain>
    </source>
</reference>
<keyword evidence="5" id="KW-0560">Oxidoreductase</keyword>
<comment type="similarity">
    <text evidence="2">Belongs to the zinc-containing alcohol dehydrogenase family.</text>
</comment>
<accession>A0A2H3BV84</accession>
<evidence type="ECO:0000256" key="3">
    <source>
        <dbReference type="ARBA" id="ARBA00022723"/>
    </source>
</evidence>
<evidence type="ECO:0000256" key="2">
    <source>
        <dbReference type="ARBA" id="ARBA00008072"/>
    </source>
</evidence>
<keyword evidence="3" id="KW-0479">Metal-binding</keyword>
<organism evidence="7 8">
    <name type="scientific">Armillaria solidipes</name>
    <dbReference type="NCBI Taxonomy" id="1076256"/>
    <lineage>
        <taxon>Eukaryota</taxon>
        <taxon>Fungi</taxon>
        <taxon>Dikarya</taxon>
        <taxon>Basidiomycota</taxon>
        <taxon>Agaricomycotina</taxon>
        <taxon>Agaricomycetes</taxon>
        <taxon>Agaricomycetidae</taxon>
        <taxon>Agaricales</taxon>
        <taxon>Marasmiineae</taxon>
        <taxon>Physalacriaceae</taxon>
        <taxon>Armillaria</taxon>
    </lineage>
</organism>
<evidence type="ECO:0000256" key="4">
    <source>
        <dbReference type="ARBA" id="ARBA00022833"/>
    </source>
</evidence>
<dbReference type="InterPro" id="IPR013154">
    <property type="entry name" value="ADH-like_N"/>
</dbReference>
<dbReference type="GO" id="GO:0016491">
    <property type="term" value="F:oxidoreductase activity"/>
    <property type="evidence" value="ECO:0007669"/>
    <property type="project" value="UniProtKB-KW"/>
</dbReference>
<dbReference type="GO" id="GO:0008270">
    <property type="term" value="F:zinc ion binding"/>
    <property type="evidence" value="ECO:0007669"/>
    <property type="project" value="InterPro"/>
</dbReference>
<protein>
    <submittedName>
        <fullName evidence="7">GroES-like protein</fullName>
    </submittedName>
</protein>
<dbReference type="InterPro" id="IPR021109">
    <property type="entry name" value="Peptidase_aspartic_dom_sf"/>
</dbReference>
<sequence>MAQPISNKACVPVGPEMIEFKDVPVPSVGRHDVLVRVEASDRETLTKPVVMGHEAAGIVVQVGEVVVDVAVGDRVAIEPIFFCKRSGLIRILTRDGRAIGKPTWILQTLTEKLCLTFGGKAFPINPDTFNLGQAEQGSSDCVGGIVAGDFGAFNVKDETVGFANLA</sequence>
<evidence type="ECO:0000313" key="8">
    <source>
        <dbReference type="Proteomes" id="UP000218334"/>
    </source>
</evidence>
<name>A0A2H3BV84_9AGAR</name>
<dbReference type="SUPFAM" id="SSF50129">
    <property type="entry name" value="GroES-like"/>
    <property type="match status" value="1"/>
</dbReference>
<comment type="cofactor">
    <cofactor evidence="1">
        <name>Zn(2+)</name>
        <dbReference type="ChEBI" id="CHEBI:29105"/>
    </cofactor>
</comment>